<comment type="caution">
    <text evidence="8">The sequence shown here is derived from an EMBL/GenBank/DDBJ whole genome shotgun (WGS) entry which is preliminary data.</text>
</comment>
<keyword evidence="1 5" id="KW-0963">Cytoplasm</keyword>
<evidence type="ECO:0000259" key="6">
    <source>
        <dbReference type="Pfam" id="PF01782"/>
    </source>
</evidence>
<evidence type="ECO:0000259" key="7">
    <source>
        <dbReference type="Pfam" id="PF05239"/>
    </source>
</evidence>
<comment type="function">
    <text evidence="5">An accessory protein needed during the final step in the assembly of 30S ribosomal subunit, possibly for assembly of the head region. Essential for efficient processing of 16S rRNA. May be needed both before and after RbfA during the maturation of 16S rRNA. It has affinity for free ribosomal 30S subunits but not for 70S ribosomes.</text>
</comment>
<keyword evidence="4 5" id="KW-0143">Chaperone</keyword>
<comment type="subcellular location">
    <subcellularLocation>
        <location evidence="5">Cytoplasm</location>
    </subcellularLocation>
</comment>
<dbReference type="Pfam" id="PF01782">
    <property type="entry name" value="RimM"/>
    <property type="match status" value="1"/>
</dbReference>
<dbReference type="InterPro" id="IPR036976">
    <property type="entry name" value="RimM_N_sf"/>
</dbReference>
<dbReference type="Gene3D" id="2.40.30.60">
    <property type="entry name" value="RimM"/>
    <property type="match status" value="1"/>
</dbReference>
<name>A0A1G8LD52_9LACT</name>
<dbReference type="GO" id="GO:0005737">
    <property type="term" value="C:cytoplasm"/>
    <property type="evidence" value="ECO:0007669"/>
    <property type="project" value="UniProtKB-SubCell"/>
</dbReference>
<dbReference type="SUPFAM" id="SSF50346">
    <property type="entry name" value="PRC-barrel domain"/>
    <property type="match status" value="1"/>
</dbReference>
<dbReference type="AlphaFoldDB" id="A0A1G8LD52"/>
<dbReference type="GO" id="GO:0043022">
    <property type="term" value="F:ribosome binding"/>
    <property type="evidence" value="ECO:0007669"/>
    <property type="project" value="InterPro"/>
</dbReference>
<comment type="subunit">
    <text evidence="5">Binds ribosomal protein uS19.</text>
</comment>
<evidence type="ECO:0000256" key="4">
    <source>
        <dbReference type="ARBA" id="ARBA00023186"/>
    </source>
</evidence>
<dbReference type="Gene3D" id="2.30.30.240">
    <property type="entry name" value="PRC-barrel domain"/>
    <property type="match status" value="1"/>
</dbReference>
<dbReference type="Pfam" id="PF05239">
    <property type="entry name" value="PRC"/>
    <property type="match status" value="1"/>
</dbReference>
<evidence type="ECO:0000256" key="1">
    <source>
        <dbReference type="ARBA" id="ARBA00022490"/>
    </source>
</evidence>
<dbReference type="SUPFAM" id="SSF50447">
    <property type="entry name" value="Translation proteins"/>
    <property type="match status" value="1"/>
</dbReference>
<sequence>MKYARVARIVNTFGIRGDIKVIAETDFAEERFQPGSELVVLNKNHVEAHVEVEQSRLNKGTYIIHLKGYDRIEEVEPFKNKWLAIESDDREELDDHEFYHVDIIGLTVKTTDGETIGTIKDIIVLGPNDVWVVKRQEAGKDDALIPYIEDVVKEVNLNDEEVIIELMEGLIDDAN</sequence>
<dbReference type="InterPro" id="IPR011033">
    <property type="entry name" value="PRC_barrel-like_sf"/>
</dbReference>
<dbReference type="PANTHER" id="PTHR33692">
    <property type="entry name" value="RIBOSOME MATURATION FACTOR RIMM"/>
    <property type="match status" value="1"/>
</dbReference>
<dbReference type="EMBL" id="PNHE01000001">
    <property type="protein sequence ID" value="PMC59271.1"/>
    <property type="molecule type" value="Genomic_DNA"/>
</dbReference>
<dbReference type="Proteomes" id="UP000235682">
    <property type="component" value="Unassembled WGS sequence"/>
</dbReference>
<dbReference type="PANTHER" id="PTHR33692:SF1">
    <property type="entry name" value="RIBOSOME MATURATION FACTOR RIMM"/>
    <property type="match status" value="1"/>
</dbReference>
<dbReference type="HAMAP" id="MF_00014">
    <property type="entry name" value="Ribosome_mat_RimM"/>
    <property type="match status" value="1"/>
</dbReference>
<dbReference type="NCBIfam" id="TIGR02273">
    <property type="entry name" value="16S_RimM"/>
    <property type="match status" value="1"/>
</dbReference>
<dbReference type="STRING" id="84521.SAMN04487994_101920"/>
<organism evidence="8 9">
    <name type="scientific">Dolosicoccus paucivorans</name>
    <dbReference type="NCBI Taxonomy" id="84521"/>
    <lineage>
        <taxon>Bacteria</taxon>
        <taxon>Bacillati</taxon>
        <taxon>Bacillota</taxon>
        <taxon>Bacilli</taxon>
        <taxon>Lactobacillales</taxon>
        <taxon>Aerococcaceae</taxon>
        <taxon>Dolosicoccus</taxon>
    </lineage>
</organism>
<dbReference type="InterPro" id="IPR009000">
    <property type="entry name" value="Transl_B-barrel_sf"/>
</dbReference>
<evidence type="ECO:0000256" key="5">
    <source>
        <dbReference type="HAMAP-Rule" id="MF_00014"/>
    </source>
</evidence>
<dbReference type="GO" id="GO:0042274">
    <property type="term" value="P:ribosomal small subunit biogenesis"/>
    <property type="evidence" value="ECO:0007669"/>
    <property type="project" value="UniProtKB-UniRule"/>
</dbReference>
<dbReference type="InterPro" id="IPR011961">
    <property type="entry name" value="RimM"/>
</dbReference>
<keyword evidence="3 5" id="KW-0698">rRNA processing</keyword>
<keyword evidence="2 5" id="KW-0690">Ribosome biogenesis</keyword>
<comment type="domain">
    <text evidence="5">The PRC barrel domain binds ribosomal protein uS19.</text>
</comment>
<dbReference type="GO" id="GO:0005840">
    <property type="term" value="C:ribosome"/>
    <property type="evidence" value="ECO:0007669"/>
    <property type="project" value="InterPro"/>
</dbReference>
<dbReference type="GO" id="GO:0006364">
    <property type="term" value="P:rRNA processing"/>
    <property type="evidence" value="ECO:0007669"/>
    <property type="project" value="UniProtKB-UniRule"/>
</dbReference>
<accession>A0A1G8LD52</accession>
<feature type="domain" description="PRC-barrel" evidence="7">
    <location>
        <begin position="96"/>
        <end position="170"/>
    </location>
</feature>
<comment type="similarity">
    <text evidence="5">Belongs to the RimM family.</text>
</comment>
<evidence type="ECO:0000313" key="8">
    <source>
        <dbReference type="EMBL" id="PMC59271.1"/>
    </source>
</evidence>
<evidence type="ECO:0000313" key="9">
    <source>
        <dbReference type="Proteomes" id="UP000235682"/>
    </source>
</evidence>
<proteinExistence type="inferred from homology"/>
<evidence type="ECO:0000256" key="3">
    <source>
        <dbReference type="ARBA" id="ARBA00022552"/>
    </source>
</evidence>
<dbReference type="InterPro" id="IPR027275">
    <property type="entry name" value="PRC-brl_dom"/>
</dbReference>
<keyword evidence="9" id="KW-1185">Reference proteome</keyword>
<protein>
    <recommendedName>
        <fullName evidence="5">Ribosome maturation factor RimM</fullName>
    </recommendedName>
</protein>
<gene>
    <name evidence="5" type="primary">rimM</name>
    <name evidence="8" type="ORF">CJ205_00785</name>
</gene>
<feature type="domain" description="RimM N-terminal" evidence="6">
    <location>
        <begin position="6"/>
        <end position="88"/>
    </location>
</feature>
<evidence type="ECO:0000256" key="2">
    <source>
        <dbReference type="ARBA" id="ARBA00022517"/>
    </source>
</evidence>
<dbReference type="InterPro" id="IPR002676">
    <property type="entry name" value="RimM_N"/>
</dbReference>
<dbReference type="RefSeq" id="WP_092085184.1">
    <property type="nucleotide sequence ID" value="NZ_FNEL01000019.1"/>
</dbReference>
<reference evidence="8 9" key="1">
    <citation type="submission" date="2017-09" db="EMBL/GenBank/DDBJ databases">
        <title>Bacterial strain isolated from the female urinary microbiota.</title>
        <authorList>
            <person name="Thomas-White K."/>
            <person name="Kumar N."/>
            <person name="Forster S."/>
            <person name="Putonti C."/>
            <person name="Lawley T."/>
            <person name="Wolfe A.J."/>
        </authorList>
    </citation>
    <scope>NUCLEOTIDE SEQUENCE [LARGE SCALE GENOMIC DNA]</scope>
    <source>
        <strain evidence="8 9">UMB0852</strain>
    </source>
</reference>